<dbReference type="EMBL" id="JAHRHJ020003813">
    <property type="protein sequence ID" value="KAH9288418.1"/>
    <property type="molecule type" value="Genomic_DNA"/>
</dbReference>
<sequence>TLGEYPGKNITFHINECSMDYWFSISIEYEDIDGEVGAVHRKEVHYMIFY</sequence>
<dbReference type="SUPFAM" id="SSF49590">
    <property type="entry name" value="PHL pollen allergen"/>
    <property type="match status" value="1"/>
</dbReference>
<name>A0AA38BVY7_TAXCH</name>
<dbReference type="InterPro" id="IPR036749">
    <property type="entry name" value="Expansin_CBD_sf"/>
</dbReference>
<reference evidence="1 2" key="1">
    <citation type="journal article" date="2021" name="Nat. Plants">
        <title>The Taxus genome provides insights into paclitaxel biosynthesis.</title>
        <authorList>
            <person name="Xiong X."/>
            <person name="Gou J."/>
            <person name="Liao Q."/>
            <person name="Li Y."/>
            <person name="Zhou Q."/>
            <person name="Bi G."/>
            <person name="Li C."/>
            <person name="Du R."/>
            <person name="Wang X."/>
            <person name="Sun T."/>
            <person name="Guo L."/>
            <person name="Liang H."/>
            <person name="Lu P."/>
            <person name="Wu Y."/>
            <person name="Zhang Z."/>
            <person name="Ro D.K."/>
            <person name="Shang Y."/>
            <person name="Huang S."/>
            <person name="Yan J."/>
        </authorList>
    </citation>
    <scope>NUCLEOTIDE SEQUENCE [LARGE SCALE GENOMIC DNA]</scope>
    <source>
        <strain evidence="1">Ta-2019</strain>
    </source>
</reference>
<gene>
    <name evidence="1" type="ORF">KI387_032535</name>
</gene>
<dbReference type="Gene3D" id="2.60.40.760">
    <property type="entry name" value="Expansin, cellulose-binding-like domain"/>
    <property type="match status" value="1"/>
</dbReference>
<keyword evidence="2" id="KW-1185">Reference proteome</keyword>
<comment type="caution">
    <text evidence="1">The sequence shown here is derived from an EMBL/GenBank/DDBJ whole genome shotgun (WGS) entry which is preliminary data.</text>
</comment>
<proteinExistence type="predicted"/>
<evidence type="ECO:0000313" key="2">
    <source>
        <dbReference type="Proteomes" id="UP000824469"/>
    </source>
</evidence>
<organism evidence="1 2">
    <name type="scientific">Taxus chinensis</name>
    <name type="common">Chinese yew</name>
    <name type="synonym">Taxus wallichiana var. chinensis</name>
    <dbReference type="NCBI Taxonomy" id="29808"/>
    <lineage>
        <taxon>Eukaryota</taxon>
        <taxon>Viridiplantae</taxon>
        <taxon>Streptophyta</taxon>
        <taxon>Embryophyta</taxon>
        <taxon>Tracheophyta</taxon>
        <taxon>Spermatophyta</taxon>
        <taxon>Pinopsida</taxon>
        <taxon>Pinidae</taxon>
        <taxon>Conifers II</taxon>
        <taxon>Cupressales</taxon>
        <taxon>Taxaceae</taxon>
        <taxon>Taxus</taxon>
    </lineage>
</organism>
<protein>
    <submittedName>
        <fullName evidence="1">Uncharacterized protein</fullName>
    </submittedName>
</protein>
<accession>A0AA38BVY7</accession>
<evidence type="ECO:0000313" key="1">
    <source>
        <dbReference type="EMBL" id="KAH9288418.1"/>
    </source>
</evidence>
<dbReference type="Proteomes" id="UP000824469">
    <property type="component" value="Unassembled WGS sequence"/>
</dbReference>
<feature type="non-terminal residue" evidence="1">
    <location>
        <position position="1"/>
    </location>
</feature>
<feature type="non-terminal residue" evidence="1">
    <location>
        <position position="50"/>
    </location>
</feature>
<dbReference type="AlphaFoldDB" id="A0AA38BVY7"/>